<gene>
    <name evidence="1" type="ORF">A0Y59_07380</name>
</gene>
<evidence type="ECO:0000313" key="2">
    <source>
        <dbReference type="Proteomes" id="UP000533324"/>
    </source>
</evidence>
<protein>
    <submittedName>
        <fullName evidence="1">Uncharacterized protein</fullName>
    </submittedName>
</protein>
<comment type="caution">
    <text evidence="1">The sequence shown here is derived from an EMBL/GenBank/DDBJ whole genome shotgun (WGS) entry which is preliminary data.</text>
</comment>
<evidence type="ECO:0000313" key="1">
    <source>
        <dbReference type="EMBL" id="EAJ1254988.1"/>
    </source>
</evidence>
<dbReference type="AlphaFoldDB" id="A0A7U8G2H9"/>
<dbReference type="Proteomes" id="UP000533324">
    <property type="component" value="Unassembled WGS sequence"/>
</dbReference>
<sequence>MYNEKKEGAVTDCYIKVSKEDLEKIDFFLKVKPKPTNIVFYCENDEQHFIFTEVVCGKDYYDEEKNEIIHKDYLNFKEERK</sequence>
<reference evidence="1 2" key="1">
    <citation type="submission" date="2018-05" db="EMBL/GenBank/DDBJ databases">
        <authorList>
            <consortium name="PulseNet: The National Subtyping Network for Foodborne Disease Surveillance"/>
            <person name="Tarr C.L."/>
            <person name="Trees E."/>
            <person name="Katz L.S."/>
            <person name="Carleton-Romer H.A."/>
            <person name="Stroika S."/>
            <person name="Kucerova Z."/>
            <person name="Roache K.F."/>
            <person name="Sabol A.L."/>
            <person name="Besser J."/>
            <person name="Gerner-Smidt P."/>
        </authorList>
    </citation>
    <scope>NUCLEOTIDE SEQUENCE [LARGE SCALE GENOMIC DNA]</scope>
    <source>
        <strain evidence="1 2">1988D-2602</strain>
    </source>
</reference>
<proteinExistence type="predicted"/>
<organism evidence="1 2">
    <name type="scientific">Campylobacter lari</name>
    <dbReference type="NCBI Taxonomy" id="201"/>
    <lineage>
        <taxon>Bacteria</taxon>
        <taxon>Pseudomonadati</taxon>
        <taxon>Campylobacterota</taxon>
        <taxon>Epsilonproteobacteria</taxon>
        <taxon>Campylobacterales</taxon>
        <taxon>Campylobacteraceae</taxon>
        <taxon>Campylobacter</taxon>
    </lineage>
</organism>
<name>A0A7U8G2H9_CAMLA</name>
<accession>A0A7U8G2H9</accession>
<dbReference type="EMBL" id="AABVCV010000014">
    <property type="protein sequence ID" value="EAJ1254988.1"/>
    <property type="molecule type" value="Genomic_DNA"/>
</dbReference>